<dbReference type="InterPro" id="IPR014710">
    <property type="entry name" value="RmlC-like_jellyroll"/>
</dbReference>
<organism evidence="2 3">
    <name type="scientific">Pedobacter ginsengiterrae</name>
    <dbReference type="NCBI Taxonomy" id="871696"/>
    <lineage>
        <taxon>Bacteria</taxon>
        <taxon>Pseudomonadati</taxon>
        <taxon>Bacteroidota</taxon>
        <taxon>Sphingobacteriia</taxon>
        <taxon>Sphingobacteriales</taxon>
        <taxon>Sphingobacteriaceae</taxon>
        <taxon>Pedobacter</taxon>
    </lineage>
</organism>
<protein>
    <submittedName>
        <fullName evidence="2">Crp/Fnr family transcriptional regulator</fullName>
    </submittedName>
</protein>
<feature type="domain" description="Cyclic nucleotide-binding" evidence="1">
    <location>
        <begin position="5"/>
        <end position="114"/>
    </location>
</feature>
<accession>A0ABP7QE38</accession>
<dbReference type="Pfam" id="PF00027">
    <property type="entry name" value="cNMP_binding"/>
    <property type="match status" value="1"/>
</dbReference>
<evidence type="ECO:0000313" key="3">
    <source>
        <dbReference type="Proteomes" id="UP001501081"/>
    </source>
</evidence>
<dbReference type="InterPro" id="IPR000595">
    <property type="entry name" value="cNMP-bd_dom"/>
</dbReference>
<proteinExistence type="predicted"/>
<dbReference type="SUPFAM" id="SSF51206">
    <property type="entry name" value="cAMP-binding domain-like"/>
    <property type="match status" value="1"/>
</dbReference>
<sequence>MVEVLFEHIEKKVTLSDAERAAVKDFFTPKSLRKRQYLLQAGDSCKYLAFIAEGLLRTYNTDDKGNEHVSVFGWEGWWLSDFNSFLTGEPAIYNIDAIEDAQLLLLSRADYEKLTLNVPIMDRYFRILFQNSILTKERRLTSSISHTAKEKYLEFISSNPEVSKRIPQHLIASYLGIAPETISRIKKDLLKK</sequence>
<dbReference type="InterPro" id="IPR018490">
    <property type="entry name" value="cNMP-bd_dom_sf"/>
</dbReference>
<dbReference type="CDD" id="cd00038">
    <property type="entry name" value="CAP_ED"/>
    <property type="match status" value="1"/>
</dbReference>
<evidence type="ECO:0000259" key="1">
    <source>
        <dbReference type="PROSITE" id="PS50042"/>
    </source>
</evidence>
<dbReference type="Gene3D" id="2.60.120.10">
    <property type="entry name" value="Jelly Rolls"/>
    <property type="match status" value="1"/>
</dbReference>
<dbReference type="RefSeq" id="WP_344769362.1">
    <property type="nucleotide sequence ID" value="NZ_BAABAK010000019.1"/>
</dbReference>
<evidence type="ECO:0000313" key="2">
    <source>
        <dbReference type="EMBL" id="GAA3981025.1"/>
    </source>
</evidence>
<comment type="caution">
    <text evidence="2">The sequence shown here is derived from an EMBL/GenBank/DDBJ whole genome shotgun (WGS) entry which is preliminary data.</text>
</comment>
<dbReference type="Proteomes" id="UP001501081">
    <property type="component" value="Unassembled WGS sequence"/>
</dbReference>
<dbReference type="PROSITE" id="PS50042">
    <property type="entry name" value="CNMP_BINDING_3"/>
    <property type="match status" value="1"/>
</dbReference>
<dbReference type="EMBL" id="BAABAK010000019">
    <property type="protein sequence ID" value="GAA3981025.1"/>
    <property type="molecule type" value="Genomic_DNA"/>
</dbReference>
<name>A0ABP7QE38_9SPHI</name>
<keyword evidence="3" id="KW-1185">Reference proteome</keyword>
<gene>
    <name evidence="2" type="ORF">GCM10022246_36470</name>
</gene>
<reference evidence="3" key="1">
    <citation type="journal article" date="2019" name="Int. J. Syst. Evol. Microbiol.">
        <title>The Global Catalogue of Microorganisms (GCM) 10K type strain sequencing project: providing services to taxonomists for standard genome sequencing and annotation.</title>
        <authorList>
            <consortium name="The Broad Institute Genomics Platform"/>
            <consortium name="The Broad Institute Genome Sequencing Center for Infectious Disease"/>
            <person name="Wu L."/>
            <person name="Ma J."/>
        </authorList>
    </citation>
    <scope>NUCLEOTIDE SEQUENCE [LARGE SCALE GENOMIC DNA]</scope>
    <source>
        <strain evidence="3">JCM 17338</strain>
    </source>
</reference>